<dbReference type="InterPro" id="IPR014757">
    <property type="entry name" value="Tscrpt_reg_IclR_C"/>
</dbReference>
<feature type="domain" description="HTH iclR-type" evidence="4">
    <location>
        <begin position="9"/>
        <end position="69"/>
    </location>
</feature>
<evidence type="ECO:0000256" key="1">
    <source>
        <dbReference type="ARBA" id="ARBA00023015"/>
    </source>
</evidence>
<evidence type="ECO:0000313" key="7">
    <source>
        <dbReference type="Proteomes" id="UP001499967"/>
    </source>
</evidence>
<dbReference type="PROSITE" id="PS51077">
    <property type="entry name" value="HTH_ICLR"/>
    <property type="match status" value="1"/>
</dbReference>
<gene>
    <name evidence="6" type="ORF">GCM10009559_27970</name>
</gene>
<evidence type="ECO:0000256" key="2">
    <source>
        <dbReference type="ARBA" id="ARBA00023125"/>
    </source>
</evidence>
<reference evidence="7" key="1">
    <citation type="journal article" date="2019" name="Int. J. Syst. Evol. Microbiol.">
        <title>The Global Catalogue of Microorganisms (GCM) 10K type strain sequencing project: providing services to taxonomists for standard genome sequencing and annotation.</title>
        <authorList>
            <consortium name="The Broad Institute Genomics Platform"/>
            <consortium name="The Broad Institute Genome Sequencing Center for Infectious Disease"/>
            <person name="Wu L."/>
            <person name="Ma J."/>
        </authorList>
    </citation>
    <scope>NUCLEOTIDE SEQUENCE [LARGE SCALE GENOMIC DNA]</scope>
    <source>
        <strain evidence="7">JCM 11117</strain>
    </source>
</reference>
<feature type="domain" description="IclR-ED" evidence="5">
    <location>
        <begin position="70"/>
        <end position="251"/>
    </location>
</feature>
<dbReference type="PANTHER" id="PTHR30136:SF35">
    <property type="entry name" value="HTH-TYPE TRANSCRIPTIONAL REGULATOR RV1719"/>
    <property type="match status" value="1"/>
</dbReference>
<name>A0ABP4AKD2_9PSEU</name>
<dbReference type="Pfam" id="PF01614">
    <property type="entry name" value="IclR_C"/>
    <property type="match status" value="1"/>
</dbReference>
<dbReference type="InterPro" id="IPR050707">
    <property type="entry name" value="HTH_MetabolicPath_Reg"/>
</dbReference>
<keyword evidence="7" id="KW-1185">Reference proteome</keyword>
<dbReference type="InterPro" id="IPR005471">
    <property type="entry name" value="Tscrpt_reg_IclR_N"/>
</dbReference>
<keyword evidence="3" id="KW-0804">Transcription</keyword>
<evidence type="ECO:0000256" key="3">
    <source>
        <dbReference type="ARBA" id="ARBA00023163"/>
    </source>
</evidence>
<organism evidence="6 7">
    <name type="scientific">Pseudonocardia zijingensis</name>
    <dbReference type="NCBI Taxonomy" id="153376"/>
    <lineage>
        <taxon>Bacteria</taxon>
        <taxon>Bacillati</taxon>
        <taxon>Actinomycetota</taxon>
        <taxon>Actinomycetes</taxon>
        <taxon>Pseudonocardiales</taxon>
        <taxon>Pseudonocardiaceae</taxon>
        <taxon>Pseudonocardia</taxon>
    </lineage>
</organism>
<sequence>MPSEGLSTMRSLERAIDVLEVLENARAPLRLSEIARRAGLHVATTQRILAVLERRERVEHDGMTYRTGVAMLFGAHSYLATSALAQSAHPVLQELASSTGLTTSIFVRTGWSRAVIARVEGTRPLRYELPIGERLPLQLGAGKVLTADMARDEIKQLLDQTGPIVAADGRRITRKAFMAELAKIRQQGFGVAYSERVLGMASVAAPVLRSDGHYAAAVQVSALAEDLKSQELELLSVEVRRAAAAVSQRLP</sequence>
<dbReference type="SMART" id="SM00346">
    <property type="entry name" value="HTH_ICLR"/>
    <property type="match status" value="1"/>
</dbReference>
<protein>
    <submittedName>
        <fullName evidence="6">IclR family transcriptional regulator</fullName>
    </submittedName>
</protein>
<dbReference type="InterPro" id="IPR036388">
    <property type="entry name" value="WH-like_DNA-bd_sf"/>
</dbReference>
<proteinExistence type="predicted"/>
<dbReference type="EMBL" id="BAAAHP010000075">
    <property type="protein sequence ID" value="GAA0936019.1"/>
    <property type="molecule type" value="Genomic_DNA"/>
</dbReference>
<dbReference type="PANTHER" id="PTHR30136">
    <property type="entry name" value="HELIX-TURN-HELIX TRANSCRIPTIONAL REGULATOR, ICLR FAMILY"/>
    <property type="match status" value="1"/>
</dbReference>
<dbReference type="PROSITE" id="PS51078">
    <property type="entry name" value="ICLR_ED"/>
    <property type="match status" value="1"/>
</dbReference>
<evidence type="ECO:0000313" key="6">
    <source>
        <dbReference type="EMBL" id="GAA0936019.1"/>
    </source>
</evidence>
<comment type="caution">
    <text evidence="6">The sequence shown here is derived from an EMBL/GenBank/DDBJ whole genome shotgun (WGS) entry which is preliminary data.</text>
</comment>
<dbReference type="Proteomes" id="UP001499967">
    <property type="component" value="Unassembled WGS sequence"/>
</dbReference>
<dbReference type="InterPro" id="IPR029016">
    <property type="entry name" value="GAF-like_dom_sf"/>
</dbReference>
<evidence type="ECO:0000259" key="5">
    <source>
        <dbReference type="PROSITE" id="PS51078"/>
    </source>
</evidence>
<dbReference type="InterPro" id="IPR036390">
    <property type="entry name" value="WH_DNA-bd_sf"/>
</dbReference>
<evidence type="ECO:0000259" key="4">
    <source>
        <dbReference type="PROSITE" id="PS51077"/>
    </source>
</evidence>
<dbReference type="SUPFAM" id="SSF46785">
    <property type="entry name" value="Winged helix' DNA-binding domain"/>
    <property type="match status" value="1"/>
</dbReference>
<keyword evidence="2" id="KW-0238">DNA-binding</keyword>
<dbReference type="SUPFAM" id="SSF55781">
    <property type="entry name" value="GAF domain-like"/>
    <property type="match status" value="1"/>
</dbReference>
<dbReference type="Gene3D" id="1.10.10.10">
    <property type="entry name" value="Winged helix-like DNA-binding domain superfamily/Winged helix DNA-binding domain"/>
    <property type="match status" value="1"/>
</dbReference>
<keyword evidence="1" id="KW-0805">Transcription regulation</keyword>
<dbReference type="Pfam" id="PF09339">
    <property type="entry name" value="HTH_IclR"/>
    <property type="match status" value="1"/>
</dbReference>
<dbReference type="Gene3D" id="3.30.450.40">
    <property type="match status" value="1"/>
</dbReference>
<accession>A0ABP4AKD2</accession>